<keyword evidence="2" id="KW-1185">Reference proteome</keyword>
<dbReference type="SUPFAM" id="SSF47175">
    <property type="entry name" value="Cytochromes"/>
    <property type="match status" value="1"/>
</dbReference>
<name>A0A4R6YK08_9GAMM</name>
<reference evidence="1 2" key="1">
    <citation type="submission" date="2019-03" db="EMBL/GenBank/DDBJ databases">
        <title>Genomic Encyclopedia of Type Strains, Phase IV (KMG-IV): sequencing the most valuable type-strain genomes for metagenomic binning, comparative biology and taxonomic classification.</title>
        <authorList>
            <person name="Goeker M."/>
        </authorList>
    </citation>
    <scope>NUCLEOTIDE SEQUENCE [LARGE SCALE GENOMIC DNA]</scope>
    <source>
        <strain evidence="1 2">DSM 21667</strain>
    </source>
</reference>
<comment type="caution">
    <text evidence="1">The sequence shown here is derived from an EMBL/GenBank/DDBJ whole genome shotgun (WGS) entry which is preliminary data.</text>
</comment>
<dbReference type="GO" id="GO:0009055">
    <property type="term" value="F:electron transfer activity"/>
    <property type="evidence" value="ECO:0007669"/>
    <property type="project" value="InterPro"/>
</dbReference>
<dbReference type="Proteomes" id="UP000295293">
    <property type="component" value="Unassembled WGS sequence"/>
</dbReference>
<accession>A0A4R6YK08</accession>
<evidence type="ECO:0000313" key="2">
    <source>
        <dbReference type="Proteomes" id="UP000295293"/>
    </source>
</evidence>
<dbReference type="GO" id="GO:0005506">
    <property type="term" value="F:iron ion binding"/>
    <property type="evidence" value="ECO:0007669"/>
    <property type="project" value="InterPro"/>
</dbReference>
<dbReference type="InterPro" id="IPR002321">
    <property type="entry name" value="Cyt_c_II"/>
</dbReference>
<dbReference type="Gene3D" id="1.20.120.10">
    <property type="entry name" value="Cytochrome c/b562"/>
    <property type="match status" value="1"/>
</dbReference>
<protein>
    <recommendedName>
        <fullName evidence="3">Cytochrome c556</fullName>
    </recommendedName>
</protein>
<dbReference type="GO" id="GO:0020037">
    <property type="term" value="F:heme binding"/>
    <property type="evidence" value="ECO:0007669"/>
    <property type="project" value="InterPro"/>
</dbReference>
<organism evidence="1 2">
    <name type="scientific">Tahibacter aquaticus</name>
    <dbReference type="NCBI Taxonomy" id="520092"/>
    <lineage>
        <taxon>Bacteria</taxon>
        <taxon>Pseudomonadati</taxon>
        <taxon>Pseudomonadota</taxon>
        <taxon>Gammaproteobacteria</taxon>
        <taxon>Lysobacterales</taxon>
        <taxon>Rhodanobacteraceae</taxon>
        <taxon>Tahibacter</taxon>
    </lineage>
</organism>
<dbReference type="GO" id="GO:0022900">
    <property type="term" value="P:electron transport chain"/>
    <property type="evidence" value="ECO:0007669"/>
    <property type="project" value="InterPro"/>
</dbReference>
<gene>
    <name evidence="1" type="ORF">DFR29_12510</name>
</gene>
<evidence type="ECO:0000313" key="1">
    <source>
        <dbReference type="EMBL" id="TDR37348.1"/>
    </source>
</evidence>
<dbReference type="PROSITE" id="PS51009">
    <property type="entry name" value="CYTCII"/>
    <property type="match status" value="1"/>
</dbReference>
<dbReference type="EMBL" id="SNZH01000025">
    <property type="protein sequence ID" value="TDR37348.1"/>
    <property type="molecule type" value="Genomic_DNA"/>
</dbReference>
<evidence type="ECO:0008006" key="3">
    <source>
        <dbReference type="Google" id="ProtNLM"/>
    </source>
</evidence>
<sequence length="138" mass="15118">MLAVLRGTAMRSLLILLAGALIGALIAFSAANALHQRNAWPRGVMAVLQQHQAELRRLQRSGKCDPAVMALHLRRLAETAVDIGPSQPGEVPDFFAQAKQFADLGQRWAQQPPADCQGLDAPLQQIREACEGCHRDYR</sequence>
<dbReference type="InterPro" id="IPR010980">
    <property type="entry name" value="Cyt_c/b562"/>
</dbReference>
<proteinExistence type="predicted"/>
<dbReference type="AlphaFoldDB" id="A0A4R6YK08"/>